<dbReference type="Proteomes" id="UP001597182">
    <property type="component" value="Unassembled WGS sequence"/>
</dbReference>
<dbReference type="Pfam" id="PF01814">
    <property type="entry name" value="Hemerythrin"/>
    <property type="match status" value="1"/>
</dbReference>
<reference evidence="3" key="1">
    <citation type="journal article" date="2019" name="Int. J. Syst. Evol. Microbiol.">
        <title>The Global Catalogue of Microorganisms (GCM) 10K type strain sequencing project: providing services to taxonomists for standard genome sequencing and annotation.</title>
        <authorList>
            <consortium name="The Broad Institute Genomics Platform"/>
            <consortium name="The Broad Institute Genome Sequencing Center for Infectious Disease"/>
            <person name="Wu L."/>
            <person name="Ma J."/>
        </authorList>
    </citation>
    <scope>NUCLEOTIDE SEQUENCE [LARGE SCALE GENOMIC DNA]</scope>
    <source>
        <strain evidence="3">CCUG 49018</strain>
    </source>
</reference>
<dbReference type="RefSeq" id="WP_346093268.1">
    <property type="nucleotide sequence ID" value="NZ_BAABKS010000074.1"/>
</dbReference>
<dbReference type="CDD" id="cd12108">
    <property type="entry name" value="Hr-like"/>
    <property type="match status" value="1"/>
</dbReference>
<dbReference type="PANTHER" id="PTHR35585:SF1">
    <property type="entry name" value="HHE DOMAIN PROTEIN (AFU_ORTHOLOGUE AFUA_4G00730)"/>
    <property type="match status" value="1"/>
</dbReference>
<name>A0ABW3VAX6_9PSEU</name>
<dbReference type="InterPro" id="IPR012312">
    <property type="entry name" value="Hemerythrin-like"/>
</dbReference>
<feature type="domain" description="Hemerythrin-like" evidence="1">
    <location>
        <begin position="4"/>
        <end position="124"/>
    </location>
</feature>
<dbReference type="EMBL" id="JBHTMB010000021">
    <property type="protein sequence ID" value="MFD1232269.1"/>
    <property type="molecule type" value="Genomic_DNA"/>
</dbReference>
<evidence type="ECO:0000259" key="1">
    <source>
        <dbReference type="Pfam" id="PF01814"/>
    </source>
</evidence>
<evidence type="ECO:0000313" key="2">
    <source>
        <dbReference type="EMBL" id="MFD1232269.1"/>
    </source>
</evidence>
<accession>A0ABW3VAX6</accession>
<protein>
    <submittedName>
        <fullName evidence="2">Hemerythrin domain-containing protein</fullName>
    </submittedName>
</protein>
<keyword evidence="3" id="KW-1185">Reference proteome</keyword>
<evidence type="ECO:0000313" key="3">
    <source>
        <dbReference type="Proteomes" id="UP001597182"/>
    </source>
</evidence>
<sequence length="199" mass="22372">MPDITELILDDHEWFRRQFAALDELRRSTPVDPTALRDVWQPLADHLDVHAVAEEEIFYPQLLRRGGDDAEDETLDAIGDHNDIRDGVHAAARHPIGTDAWWDAVQQARDANDEHMAEEENEGLPDFRLHAAPGLRDALGRQFRAFIQRHRDARGIDVGDKDPATYVEQVEDRNRISAGDADETARLDGSLGIGSLKGK</sequence>
<dbReference type="Gene3D" id="1.20.120.520">
    <property type="entry name" value="nmb1532 protein domain like"/>
    <property type="match status" value="1"/>
</dbReference>
<dbReference type="PANTHER" id="PTHR35585">
    <property type="entry name" value="HHE DOMAIN PROTEIN (AFU_ORTHOLOGUE AFUA_4G00730)"/>
    <property type="match status" value="1"/>
</dbReference>
<proteinExistence type="predicted"/>
<gene>
    <name evidence="2" type="ORF">ACFQ34_03135</name>
</gene>
<comment type="caution">
    <text evidence="2">The sequence shown here is derived from an EMBL/GenBank/DDBJ whole genome shotgun (WGS) entry which is preliminary data.</text>
</comment>
<organism evidence="2 3">
    <name type="scientific">Pseudonocardia benzenivorans</name>
    <dbReference type="NCBI Taxonomy" id="228005"/>
    <lineage>
        <taxon>Bacteria</taxon>
        <taxon>Bacillati</taxon>
        <taxon>Actinomycetota</taxon>
        <taxon>Actinomycetes</taxon>
        <taxon>Pseudonocardiales</taxon>
        <taxon>Pseudonocardiaceae</taxon>
        <taxon>Pseudonocardia</taxon>
    </lineage>
</organism>